<proteinExistence type="predicted"/>
<evidence type="ECO:0000259" key="1">
    <source>
        <dbReference type="Pfam" id="PF18495"/>
    </source>
</evidence>
<accession>A0A5E4RCH0</accession>
<evidence type="ECO:0000313" key="2">
    <source>
        <dbReference type="EMBL" id="VVD60865.1"/>
    </source>
</evidence>
<dbReference type="AlphaFoldDB" id="A0A5E4RCH0"/>
<name>A0A5E4RCH0_9BURK</name>
<sequence>MGKNPNPKISDEERVRRKAAIDVARGSVRFEGIILSDAVEEANRRFIEGELTGDEHIEAVKAAVGWKG</sequence>
<gene>
    <name evidence="2" type="ORF">PCE31107_00096</name>
</gene>
<dbReference type="Gene3D" id="1.10.8.1050">
    <property type="entry name" value="Antitoxin VbhA-like"/>
    <property type="match status" value="1"/>
</dbReference>
<dbReference type="Proteomes" id="UP000396788">
    <property type="component" value="Unassembled WGS sequence"/>
</dbReference>
<dbReference type="InterPro" id="IPR033788">
    <property type="entry name" value="VbhA-like"/>
</dbReference>
<protein>
    <recommendedName>
        <fullName evidence="1">Antitoxin VbhA domain-containing protein</fullName>
    </recommendedName>
</protein>
<evidence type="ECO:0000313" key="3">
    <source>
        <dbReference type="Proteomes" id="UP000396788"/>
    </source>
</evidence>
<dbReference type="Pfam" id="PF18495">
    <property type="entry name" value="VbhA"/>
    <property type="match status" value="1"/>
</dbReference>
<organism evidence="2 3">
    <name type="scientific">Pandoraea cepalis</name>
    <dbReference type="NCBI Taxonomy" id="2508294"/>
    <lineage>
        <taxon>Bacteria</taxon>
        <taxon>Pseudomonadati</taxon>
        <taxon>Pseudomonadota</taxon>
        <taxon>Betaproteobacteria</taxon>
        <taxon>Burkholderiales</taxon>
        <taxon>Burkholderiaceae</taxon>
        <taxon>Pandoraea</taxon>
    </lineage>
</organism>
<dbReference type="InterPro" id="IPR041535">
    <property type="entry name" value="VbhA"/>
</dbReference>
<dbReference type="CDD" id="cd11586">
    <property type="entry name" value="VbhA_like"/>
    <property type="match status" value="1"/>
</dbReference>
<dbReference type="EMBL" id="CABPRY010000001">
    <property type="protein sequence ID" value="VVD60865.1"/>
    <property type="molecule type" value="Genomic_DNA"/>
</dbReference>
<dbReference type="RefSeq" id="WP_150605835.1">
    <property type="nucleotide sequence ID" value="NZ_CABPRY010000001.1"/>
</dbReference>
<dbReference type="InterPro" id="IPR043038">
    <property type="entry name" value="VbhA_sf"/>
</dbReference>
<reference evidence="2 3" key="1">
    <citation type="submission" date="2019-08" db="EMBL/GenBank/DDBJ databases">
        <authorList>
            <person name="Peeters C."/>
        </authorList>
    </citation>
    <scope>NUCLEOTIDE SEQUENCE [LARGE SCALE GENOMIC DNA]</scope>
    <source>
        <strain evidence="2 3">LMG 31107</strain>
    </source>
</reference>
<feature type="domain" description="Antitoxin VbhA" evidence="1">
    <location>
        <begin position="17"/>
        <end position="62"/>
    </location>
</feature>